<feature type="non-terminal residue" evidence="2">
    <location>
        <position position="1170"/>
    </location>
</feature>
<dbReference type="Proteomes" id="UP001189429">
    <property type="component" value="Unassembled WGS sequence"/>
</dbReference>
<evidence type="ECO:0000313" key="3">
    <source>
        <dbReference type="Proteomes" id="UP001189429"/>
    </source>
</evidence>
<evidence type="ECO:0000256" key="1">
    <source>
        <dbReference type="SAM" id="MobiDB-lite"/>
    </source>
</evidence>
<proteinExistence type="predicted"/>
<feature type="compositionally biased region" description="Acidic residues" evidence="1">
    <location>
        <begin position="958"/>
        <end position="971"/>
    </location>
</feature>
<feature type="region of interest" description="Disordered" evidence="1">
    <location>
        <begin position="874"/>
        <end position="901"/>
    </location>
</feature>
<organism evidence="2 3">
    <name type="scientific">Prorocentrum cordatum</name>
    <dbReference type="NCBI Taxonomy" id="2364126"/>
    <lineage>
        <taxon>Eukaryota</taxon>
        <taxon>Sar</taxon>
        <taxon>Alveolata</taxon>
        <taxon>Dinophyceae</taxon>
        <taxon>Prorocentrales</taxon>
        <taxon>Prorocentraceae</taxon>
        <taxon>Prorocentrum</taxon>
    </lineage>
</organism>
<keyword evidence="3" id="KW-1185">Reference proteome</keyword>
<feature type="non-terminal residue" evidence="2">
    <location>
        <position position="1"/>
    </location>
</feature>
<comment type="caution">
    <text evidence="2">The sequence shown here is derived from an EMBL/GenBank/DDBJ whole genome shotgun (WGS) entry which is preliminary data.</text>
</comment>
<evidence type="ECO:0000313" key="2">
    <source>
        <dbReference type="EMBL" id="CAK0858088.1"/>
    </source>
</evidence>
<feature type="region of interest" description="Disordered" evidence="1">
    <location>
        <begin position="948"/>
        <end position="981"/>
    </location>
</feature>
<name>A0ABN9UIZ5_9DINO</name>
<reference evidence="2" key="1">
    <citation type="submission" date="2023-10" db="EMBL/GenBank/DDBJ databases">
        <authorList>
            <person name="Chen Y."/>
            <person name="Shah S."/>
            <person name="Dougan E. K."/>
            <person name="Thang M."/>
            <person name="Chan C."/>
        </authorList>
    </citation>
    <scope>NUCLEOTIDE SEQUENCE [LARGE SCALE GENOMIC DNA]</scope>
</reference>
<dbReference type="EMBL" id="CAUYUJ010015786">
    <property type="protein sequence ID" value="CAK0858088.1"/>
    <property type="molecule type" value="Genomic_DNA"/>
</dbReference>
<sequence length="1170" mass="125166">AVAAAVVEGVGPWLANGSPAVAAALLERLPPTGPAGPPGAEPPPGAGPAVAPEVSPGAVLAWGLAAGEFVILVGEWCSELRPGLLLGLWYPRDAVWHERILLYPAGVTYWWILTPDLNRYAEDVTGTVGDGRNRAFACAPDGTAPALAHGAFYRFPEPVGWQHFKGLVITSRSDQVRHAAGGAVADPEEMLTWGGTVRLFSDARRRLALRRSEEAVGGTSTPREAEPLLDAPPPGSDVIITTFASVEPPEGCAWVIGSPGWIPVGTEVALEHGSARLDHARAMIRGGSVWQLAEAVRIGVVDAYRDSRPQELIRLLEGDVAARRRGADLGGLAGASRPAVEAPDLGAGERDLRGRLGGAAPEVAPVADAGEDVLGERSFARSGAARSRIGPIEDGLSTVEHMLKKWDQSGGTPLLWLELWARDRLLTSAGRACVEMKRLLSSIYYAGSYDQINLASVASIEVLCRRVSQIARWRWRQARACPLPMPVPTAEAVGAAEDATLAGAELAVAGALERLGDAAFDDARFQGRWAAQLARRARHDFNDVVDALNWSANREVSGSLPNFDQMRVHARILDCIAESMPPLELCVRLVELLCSKGVLTFLDETGRREEVGMFFAARKSGQLRLIIDARRSNLHVTSPPGGSLVAEEGLARLEEGLDSRGREAAGTGFALGTSDISDAFHRFGIDRGLSAFSCLRAVQAHEELGEPVMQDTPALSQVPRMTERGPAAEVHPTAPLSRGGGAQCTYVGSLGVLVFNQALGCVLGSAAMATRPTAKRYWRVRRGLDWALGCRALPGWAWEIVLGRCTYCAMCNRDVLSVFSAIYKFIAANHCMDKTFKEMAVEISSGSRWTEWGAREWRNATAVNRRQPQLATQQYNAEGGGSVPALGVPERPARRSRVLSPAPRALAASLAEATPPARRQCSLGPPAARAPIWLQQPASAAKNDFDGLEAVGDKTGDSEGESDATEDPDAEIEGRRTRQLRPTAKLRAAAVAGARAPPTLAGLSPPERSAVRQGAETECQVELQAFVEAAGERPLVADSEVDAALVLHMSEVYGAALARGAPESRLFQRSYRKFATEFSRAREGLQLGNLALCQCRHRDHLELKERLNVSAARLLPGPWLAAEFKRAVERLAALFFGRAVAAPFQTAWGAARILRISSSVMAASAGLCLI</sequence>
<protein>
    <submittedName>
        <fullName evidence="2">Uncharacterized protein</fullName>
    </submittedName>
</protein>
<gene>
    <name evidence="2" type="ORF">PCOR1329_LOCUS47986</name>
</gene>
<feature type="region of interest" description="Disordered" evidence="1">
    <location>
        <begin position="212"/>
        <end position="232"/>
    </location>
</feature>
<accession>A0ABN9UIZ5</accession>